<keyword evidence="14" id="KW-1185">Reference proteome</keyword>
<comment type="pathway">
    <text evidence="2">Glycolipid biosynthesis; glycosylphosphatidylinositol-anchor biosynthesis.</text>
</comment>
<feature type="transmembrane region" description="Helical" evidence="11">
    <location>
        <begin position="168"/>
        <end position="188"/>
    </location>
</feature>
<keyword evidence="3" id="KW-0337">GPI-anchor biosynthesis</keyword>
<feature type="transmembrane region" description="Helical" evidence="11">
    <location>
        <begin position="341"/>
        <end position="360"/>
    </location>
</feature>
<organism evidence="13 14">
    <name type="scientific">Recurvomyces mirabilis</name>
    <dbReference type="NCBI Taxonomy" id="574656"/>
    <lineage>
        <taxon>Eukaryota</taxon>
        <taxon>Fungi</taxon>
        <taxon>Dikarya</taxon>
        <taxon>Ascomycota</taxon>
        <taxon>Pezizomycotina</taxon>
        <taxon>Dothideomycetes</taxon>
        <taxon>Dothideomycetidae</taxon>
        <taxon>Mycosphaerellales</taxon>
        <taxon>Teratosphaeriaceae</taxon>
        <taxon>Recurvomyces</taxon>
    </lineage>
</organism>
<evidence type="ECO:0000256" key="6">
    <source>
        <dbReference type="ARBA" id="ARBA00022692"/>
    </source>
</evidence>
<accession>A0AAE0WRG5</accession>
<sequence>MSRRLYLFLVLVRLYFALSRSYIHPDEHFQGPEIIAGEIFGWPVYKTWEFTSEHPIRSIFPLRLIYAPSLIIFKWLCHGMGYEATPMAAFYVLRGFMFLLSFVLEDWALHELLPDKQERASALLLVASSYVTWTFQMHTFSNSIETIIVLWCLVLMRRMQHDPEHTQVTLCIALAFLGVLGVFNRITFPAFLVVAGVQLLPHLWAKPLRIPILLGVAASTTVIALALDTEYYHGHQLRFWQLFSTAVFTPVNNLTYNLDPANLAQHGIHPYWQHFVANLPQLLGPLFPLVFAPGPRNTLFWSGISGTALLSCFKHQEPRFLLPAVPLLLSSIQLPKRFAKIWIATWIGFNVLAVIIFGRYHQAGVVPVQAWLAQQENVSEVFWWKTYSPPRWISGEANNHLNTTDLMGMDGDEMFKLTQHTAECRSRKLNLLVAPSSASYLDQYKHRSGLVTYPESAVPLDLLYHYSRHIGLDDLDWSEDGVWGTLYKVIGRRGLDVWDVSLRC</sequence>
<comment type="similarity">
    <text evidence="10">Belongs to the glycosyltransferase 22 family. PIGZ subfamily.</text>
</comment>
<dbReference type="Proteomes" id="UP001274830">
    <property type="component" value="Unassembled WGS sequence"/>
</dbReference>
<keyword evidence="6 11" id="KW-0812">Transmembrane</keyword>
<evidence type="ECO:0000256" key="10">
    <source>
        <dbReference type="ARBA" id="ARBA00038466"/>
    </source>
</evidence>
<keyword evidence="8 11" id="KW-1133">Transmembrane helix</keyword>
<comment type="caution">
    <text evidence="13">The sequence shown here is derived from an EMBL/GenBank/DDBJ whole genome shotgun (WGS) entry which is preliminary data.</text>
</comment>
<dbReference type="EC" id="2.4.1.-" evidence="11"/>
<dbReference type="PANTHER" id="PTHR22760:SF3">
    <property type="entry name" value="GPI MANNOSYLTRANSFERASE 4"/>
    <property type="match status" value="1"/>
</dbReference>
<keyword evidence="5" id="KW-0808">Transferase</keyword>
<dbReference type="GO" id="GO:0000026">
    <property type="term" value="F:alpha-1,2-mannosyltransferase activity"/>
    <property type="evidence" value="ECO:0007669"/>
    <property type="project" value="TreeGrafter"/>
</dbReference>
<evidence type="ECO:0000256" key="8">
    <source>
        <dbReference type="ARBA" id="ARBA00022989"/>
    </source>
</evidence>
<dbReference type="GO" id="GO:0005789">
    <property type="term" value="C:endoplasmic reticulum membrane"/>
    <property type="evidence" value="ECO:0007669"/>
    <property type="project" value="UniProtKB-SubCell"/>
</dbReference>
<dbReference type="Pfam" id="PF03901">
    <property type="entry name" value="Glyco_transf_22"/>
    <property type="match status" value="1"/>
</dbReference>
<evidence type="ECO:0000256" key="11">
    <source>
        <dbReference type="RuleBase" id="RU363075"/>
    </source>
</evidence>
<dbReference type="PANTHER" id="PTHR22760">
    <property type="entry name" value="GLYCOSYLTRANSFERASE"/>
    <property type="match status" value="1"/>
</dbReference>
<protein>
    <recommendedName>
        <fullName evidence="11">Mannosyltransferase</fullName>
        <ecNumber evidence="11">2.4.1.-</ecNumber>
    </recommendedName>
</protein>
<dbReference type="GO" id="GO:0006506">
    <property type="term" value="P:GPI anchor biosynthetic process"/>
    <property type="evidence" value="ECO:0007669"/>
    <property type="project" value="UniProtKB-KW"/>
</dbReference>
<dbReference type="GeneID" id="89963657"/>
<evidence type="ECO:0000256" key="4">
    <source>
        <dbReference type="ARBA" id="ARBA00022676"/>
    </source>
</evidence>
<feature type="signal peptide" evidence="12">
    <location>
        <begin position="1"/>
        <end position="19"/>
    </location>
</feature>
<proteinExistence type="inferred from homology"/>
<evidence type="ECO:0000256" key="1">
    <source>
        <dbReference type="ARBA" id="ARBA00004477"/>
    </source>
</evidence>
<evidence type="ECO:0000256" key="7">
    <source>
        <dbReference type="ARBA" id="ARBA00022824"/>
    </source>
</evidence>
<feature type="transmembrane region" description="Helical" evidence="11">
    <location>
        <begin position="58"/>
        <end position="76"/>
    </location>
</feature>
<name>A0AAE0WRG5_9PEZI</name>
<keyword evidence="12" id="KW-0732">Signal</keyword>
<feature type="transmembrane region" description="Helical" evidence="11">
    <location>
        <begin position="130"/>
        <end position="156"/>
    </location>
</feature>
<dbReference type="EMBL" id="JAUTXT010000010">
    <property type="protein sequence ID" value="KAK3676450.1"/>
    <property type="molecule type" value="Genomic_DNA"/>
</dbReference>
<keyword evidence="9 11" id="KW-0472">Membrane</keyword>
<gene>
    <name evidence="13" type="primary">SMP3</name>
    <name evidence="13" type="ORF">LTR78_003726</name>
</gene>
<evidence type="ECO:0000256" key="3">
    <source>
        <dbReference type="ARBA" id="ARBA00022502"/>
    </source>
</evidence>
<evidence type="ECO:0000313" key="13">
    <source>
        <dbReference type="EMBL" id="KAK3676450.1"/>
    </source>
</evidence>
<feature type="transmembrane region" description="Helical" evidence="11">
    <location>
        <begin position="88"/>
        <end position="110"/>
    </location>
</feature>
<feature type="transmembrane region" description="Helical" evidence="11">
    <location>
        <begin position="208"/>
        <end position="227"/>
    </location>
</feature>
<keyword evidence="4 11" id="KW-0328">Glycosyltransferase</keyword>
<dbReference type="RefSeq" id="XP_064693363.1">
    <property type="nucleotide sequence ID" value="XM_064839115.1"/>
</dbReference>
<comment type="subcellular location">
    <subcellularLocation>
        <location evidence="1 11">Endoplasmic reticulum membrane</location>
        <topology evidence="1 11">Multi-pass membrane protein</topology>
    </subcellularLocation>
</comment>
<keyword evidence="7 11" id="KW-0256">Endoplasmic reticulum</keyword>
<evidence type="ECO:0000256" key="5">
    <source>
        <dbReference type="ARBA" id="ARBA00022679"/>
    </source>
</evidence>
<dbReference type="AlphaFoldDB" id="A0AAE0WRG5"/>
<evidence type="ECO:0000313" key="14">
    <source>
        <dbReference type="Proteomes" id="UP001274830"/>
    </source>
</evidence>
<evidence type="ECO:0000256" key="9">
    <source>
        <dbReference type="ARBA" id="ARBA00023136"/>
    </source>
</evidence>
<dbReference type="InterPro" id="IPR005599">
    <property type="entry name" value="GPI_mannosylTrfase"/>
</dbReference>
<evidence type="ECO:0000256" key="12">
    <source>
        <dbReference type="SAM" id="SignalP"/>
    </source>
</evidence>
<evidence type="ECO:0000256" key="2">
    <source>
        <dbReference type="ARBA" id="ARBA00004687"/>
    </source>
</evidence>
<feature type="chain" id="PRO_5041991133" description="Mannosyltransferase" evidence="12">
    <location>
        <begin position="20"/>
        <end position="504"/>
    </location>
</feature>
<reference evidence="13" key="1">
    <citation type="submission" date="2023-07" db="EMBL/GenBank/DDBJ databases">
        <title>Black Yeasts Isolated from many extreme environments.</title>
        <authorList>
            <person name="Coleine C."/>
            <person name="Stajich J.E."/>
            <person name="Selbmann L."/>
        </authorList>
    </citation>
    <scope>NUCLEOTIDE SEQUENCE</scope>
    <source>
        <strain evidence="13">CCFEE 5485</strain>
    </source>
</reference>